<protein>
    <submittedName>
        <fullName evidence="2">Type II toxin-antitoxin system RelE/ParE family toxin</fullName>
    </submittedName>
</protein>
<gene>
    <name evidence="2" type="ORF">I8747_22190</name>
</gene>
<comment type="caution">
    <text evidence="2">The sequence shown here is derived from an EMBL/GenBank/DDBJ whole genome shotgun (WGS) entry which is preliminary data.</text>
</comment>
<dbReference type="AlphaFoldDB" id="A0AAJ1E3A5"/>
<reference evidence="2" key="1">
    <citation type="submission" date="2020-12" db="EMBL/GenBank/DDBJ databases">
        <title>Generalized mutagenesis with transposon Tn5. A laboratory procedure for the identification of genes responsible for a bacterial phenotype and its regulation, illustrated with phenazine production in Pseudomonas chlororaphis.</title>
        <authorList>
            <person name="Muzio F."/>
            <person name="Sobrero P."/>
            <person name="Agaras B."/>
            <person name="Valverde C."/>
        </authorList>
    </citation>
    <scope>NUCLEOTIDE SEQUENCE</scope>
    <source>
        <strain evidence="2">SMMP3</strain>
    </source>
</reference>
<evidence type="ECO:0000313" key="3">
    <source>
        <dbReference type="Proteomes" id="UP000787568"/>
    </source>
</evidence>
<dbReference type="Proteomes" id="UP000787568">
    <property type="component" value="Unassembled WGS sequence"/>
</dbReference>
<name>A0AAJ1E3A5_9PSED</name>
<proteinExistence type="predicted"/>
<dbReference type="InterPro" id="IPR007712">
    <property type="entry name" value="RelE/ParE_toxin"/>
</dbReference>
<dbReference type="Gene3D" id="3.30.2310.20">
    <property type="entry name" value="RelE-like"/>
    <property type="match status" value="1"/>
</dbReference>
<dbReference type="Pfam" id="PF05016">
    <property type="entry name" value="ParE_toxin"/>
    <property type="match status" value="1"/>
</dbReference>
<sequence>MTFKVVLLHSAETDLIELRTYLTQRFSTAIWQSSYGNLKQAIRQLATLPYAGVIPEELEQLHIGHYRQILSGMNRIIYEVRDATVYIHVIADTRRDMQSLLMKRLLRARR</sequence>
<dbReference type="InterPro" id="IPR035093">
    <property type="entry name" value="RelE/ParE_toxin_dom_sf"/>
</dbReference>
<keyword evidence="1" id="KW-1277">Toxin-antitoxin system</keyword>
<dbReference type="EMBL" id="JAEEFW010000007">
    <property type="protein sequence ID" value="MBU4635525.1"/>
    <property type="molecule type" value="Genomic_DNA"/>
</dbReference>
<organism evidence="2 3">
    <name type="scientific">Pseudomonas chlororaphis subsp. aurantiaca</name>
    <dbReference type="NCBI Taxonomy" id="86192"/>
    <lineage>
        <taxon>Bacteria</taxon>
        <taxon>Pseudomonadati</taxon>
        <taxon>Pseudomonadota</taxon>
        <taxon>Gammaproteobacteria</taxon>
        <taxon>Pseudomonadales</taxon>
        <taxon>Pseudomonadaceae</taxon>
        <taxon>Pseudomonas</taxon>
    </lineage>
</organism>
<dbReference type="RefSeq" id="WP_124337576.1">
    <property type="nucleotide sequence ID" value="NZ_CP027718.1"/>
</dbReference>
<accession>A0AAJ1E3A5</accession>
<evidence type="ECO:0000256" key="1">
    <source>
        <dbReference type="ARBA" id="ARBA00022649"/>
    </source>
</evidence>
<evidence type="ECO:0000313" key="2">
    <source>
        <dbReference type="EMBL" id="MBU4635525.1"/>
    </source>
</evidence>